<evidence type="ECO:0000256" key="1">
    <source>
        <dbReference type="SAM" id="MobiDB-lite"/>
    </source>
</evidence>
<proteinExistence type="predicted"/>
<feature type="region of interest" description="Disordered" evidence="1">
    <location>
        <begin position="1"/>
        <end position="154"/>
    </location>
</feature>
<accession>A0A1Y1VZJ8</accession>
<dbReference type="RefSeq" id="XP_040740656.1">
    <property type="nucleotide sequence ID" value="XM_040891839.1"/>
</dbReference>
<feature type="compositionally biased region" description="Polar residues" evidence="1">
    <location>
        <begin position="122"/>
        <end position="144"/>
    </location>
</feature>
<dbReference type="Proteomes" id="UP000193922">
    <property type="component" value="Unassembled WGS sequence"/>
</dbReference>
<reference evidence="2 3" key="1">
    <citation type="submission" date="2016-07" db="EMBL/GenBank/DDBJ databases">
        <title>Pervasive Adenine N6-methylation of Active Genes in Fungi.</title>
        <authorList>
            <consortium name="DOE Joint Genome Institute"/>
            <person name="Mondo S.J."/>
            <person name="Dannebaum R.O."/>
            <person name="Kuo R.C."/>
            <person name="Labutti K."/>
            <person name="Haridas S."/>
            <person name="Kuo A."/>
            <person name="Salamov A."/>
            <person name="Ahrendt S.R."/>
            <person name="Lipzen A."/>
            <person name="Sullivan W."/>
            <person name="Andreopoulos W.B."/>
            <person name="Clum A."/>
            <person name="Lindquist E."/>
            <person name="Daum C."/>
            <person name="Ramamoorthy G.K."/>
            <person name="Gryganskyi A."/>
            <person name="Culley D."/>
            <person name="Magnuson J.K."/>
            <person name="James T.Y."/>
            <person name="O'Malley M.A."/>
            <person name="Stajich J.E."/>
            <person name="Spatafora J.W."/>
            <person name="Visel A."/>
            <person name="Grigoriev I.V."/>
        </authorList>
    </citation>
    <scope>NUCLEOTIDE SEQUENCE [LARGE SCALE GENOMIC DNA]</scope>
    <source>
        <strain evidence="2 3">ATCC 12442</strain>
    </source>
</reference>
<evidence type="ECO:0000313" key="3">
    <source>
        <dbReference type="Proteomes" id="UP000193922"/>
    </source>
</evidence>
<feature type="compositionally biased region" description="Polar residues" evidence="1">
    <location>
        <begin position="250"/>
        <end position="263"/>
    </location>
</feature>
<feature type="compositionally biased region" description="Low complexity" evidence="1">
    <location>
        <begin position="277"/>
        <end position="287"/>
    </location>
</feature>
<feature type="compositionally biased region" description="Low complexity" evidence="1">
    <location>
        <begin position="95"/>
        <end position="108"/>
    </location>
</feature>
<dbReference type="OrthoDB" id="10261361at2759"/>
<gene>
    <name evidence="2" type="ORF">DL89DRAFT_58483</name>
</gene>
<comment type="caution">
    <text evidence="2">The sequence shown here is derived from an EMBL/GenBank/DDBJ whole genome shotgun (WGS) entry which is preliminary data.</text>
</comment>
<evidence type="ECO:0000313" key="2">
    <source>
        <dbReference type="EMBL" id="ORX66697.1"/>
    </source>
</evidence>
<feature type="compositionally biased region" description="Low complexity" evidence="1">
    <location>
        <begin position="305"/>
        <end position="319"/>
    </location>
</feature>
<protein>
    <submittedName>
        <fullName evidence="2">Uncharacterized protein</fullName>
    </submittedName>
</protein>
<dbReference type="AlphaFoldDB" id="A0A1Y1VZJ8"/>
<feature type="region of interest" description="Disordered" evidence="1">
    <location>
        <begin position="242"/>
        <end position="322"/>
    </location>
</feature>
<organism evidence="2 3">
    <name type="scientific">Linderina pennispora</name>
    <dbReference type="NCBI Taxonomy" id="61395"/>
    <lineage>
        <taxon>Eukaryota</taxon>
        <taxon>Fungi</taxon>
        <taxon>Fungi incertae sedis</taxon>
        <taxon>Zoopagomycota</taxon>
        <taxon>Kickxellomycotina</taxon>
        <taxon>Kickxellomycetes</taxon>
        <taxon>Kickxellales</taxon>
        <taxon>Kickxellaceae</taxon>
        <taxon>Linderina</taxon>
    </lineage>
</organism>
<dbReference type="EMBL" id="MCFD01000014">
    <property type="protein sequence ID" value="ORX66697.1"/>
    <property type="molecule type" value="Genomic_DNA"/>
</dbReference>
<keyword evidence="3" id="KW-1185">Reference proteome</keyword>
<sequence length="387" mass="40050">MAALRVAQPQGAPADRRSAITGTTALPPMAAGSQGSPQHFVGEIESVGKAGKTANSESSSDGGRRKRETGIFGDYAGLSAGSTDNSSPLSAADSPPRLVPLTPVPRRVGASSDRQKQPAAARSNTTTSRESRQSVGTALSSNVPPSLFGSDKSTFDTPLLSRLPAITVPSGVPSLYTINSTVSGPEKHERGKSVDIQQHILESVRSAVASPVSIGGHKKQSLVTDPRTASNELLAGLQQVKVASPEIRSTPGSRASSDKSSSPIPAHVSTAKVLESPAANLPAATTAADRRDWARQRPNSRPPLATASDSSSSRPSAAAWEKKLRERAELAASTVQLSNLEVRPVVVASPAECHAAKDLGRLAVRDTCEALRQGATRFGNVDGDATG</sequence>
<feature type="compositionally biased region" description="Polar residues" evidence="1">
    <location>
        <begin position="80"/>
        <end position="89"/>
    </location>
</feature>
<name>A0A1Y1VZJ8_9FUNG</name>
<dbReference type="GeneID" id="63808487"/>